<evidence type="ECO:0000313" key="3">
    <source>
        <dbReference type="Proteomes" id="UP000016930"/>
    </source>
</evidence>
<feature type="region of interest" description="Disordered" evidence="1">
    <location>
        <begin position="122"/>
        <end position="187"/>
    </location>
</feature>
<feature type="compositionally biased region" description="Polar residues" evidence="1">
    <location>
        <begin position="122"/>
        <end position="140"/>
    </location>
</feature>
<proteinExistence type="predicted"/>
<organism evidence="2 3">
    <name type="scientific">Ceriporiopsis subvermispora (strain B)</name>
    <name type="common">White-rot fungus</name>
    <name type="synonym">Gelatoporia subvermispora</name>
    <dbReference type="NCBI Taxonomy" id="914234"/>
    <lineage>
        <taxon>Eukaryota</taxon>
        <taxon>Fungi</taxon>
        <taxon>Dikarya</taxon>
        <taxon>Basidiomycota</taxon>
        <taxon>Agaricomycotina</taxon>
        <taxon>Agaricomycetes</taxon>
        <taxon>Polyporales</taxon>
        <taxon>Gelatoporiaceae</taxon>
        <taxon>Gelatoporia</taxon>
    </lineage>
</organism>
<feature type="compositionally biased region" description="Basic and acidic residues" evidence="1">
    <location>
        <begin position="170"/>
        <end position="186"/>
    </location>
</feature>
<name>M2R7I6_CERS8</name>
<accession>M2R7I6</accession>
<dbReference type="InterPro" id="IPR028018">
    <property type="entry name" value="DUF4646"/>
</dbReference>
<gene>
    <name evidence="2" type="ORF">CERSUDRAFT_116828</name>
</gene>
<dbReference type="OrthoDB" id="5314275at2759"/>
<evidence type="ECO:0000313" key="2">
    <source>
        <dbReference type="EMBL" id="EMD34651.1"/>
    </source>
</evidence>
<keyword evidence="3" id="KW-1185">Reference proteome</keyword>
<dbReference type="HOGENOM" id="CLU_048146_1_1_1"/>
<protein>
    <submittedName>
        <fullName evidence="2">Uncharacterized protein</fullName>
    </submittedName>
</protein>
<dbReference type="STRING" id="914234.M2R7I6"/>
<dbReference type="Proteomes" id="UP000016930">
    <property type="component" value="Unassembled WGS sequence"/>
</dbReference>
<sequence>MSINKSLEDGFTLAFPPSAMIPHPFVMHDVTQHDWTLFIQQIKAVAGLSITDRVIANVVPLALNANLIPSLLMTGGIEIGMKAKKVTSIAELIEQWNLYFFGPRRISIELWRGRICCTDSSTASSETQELPNNQSMQSFENLDPMASGKQERRREKKALERVKRLRKNAIKQEQKETKRAEKEARSEQWTLVISHHISARW</sequence>
<dbReference type="EMBL" id="KB445802">
    <property type="protein sequence ID" value="EMD34651.1"/>
    <property type="molecule type" value="Genomic_DNA"/>
</dbReference>
<evidence type="ECO:0000256" key="1">
    <source>
        <dbReference type="SAM" id="MobiDB-lite"/>
    </source>
</evidence>
<reference evidence="2 3" key="1">
    <citation type="journal article" date="2012" name="Proc. Natl. Acad. Sci. U.S.A.">
        <title>Comparative genomics of Ceriporiopsis subvermispora and Phanerochaete chrysosporium provide insight into selective ligninolysis.</title>
        <authorList>
            <person name="Fernandez-Fueyo E."/>
            <person name="Ruiz-Duenas F.J."/>
            <person name="Ferreira P."/>
            <person name="Floudas D."/>
            <person name="Hibbett D.S."/>
            <person name="Canessa P."/>
            <person name="Larrondo L.F."/>
            <person name="James T.Y."/>
            <person name="Seelenfreund D."/>
            <person name="Lobos S."/>
            <person name="Polanco R."/>
            <person name="Tello M."/>
            <person name="Honda Y."/>
            <person name="Watanabe T."/>
            <person name="Watanabe T."/>
            <person name="Ryu J.S."/>
            <person name="Kubicek C.P."/>
            <person name="Schmoll M."/>
            <person name="Gaskell J."/>
            <person name="Hammel K.E."/>
            <person name="St John F.J."/>
            <person name="Vanden Wymelenberg A."/>
            <person name="Sabat G."/>
            <person name="Splinter BonDurant S."/>
            <person name="Syed K."/>
            <person name="Yadav J.S."/>
            <person name="Doddapaneni H."/>
            <person name="Subramanian V."/>
            <person name="Lavin J.L."/>
            <person name="Oguiza J.A."/>
            <person name="Perez G."/>
            <person name="Pisabarro A.G."/>
            <person name="Ramirez L."/>
            <person name="Santoyo F."/>
            <person name="Master E."/>
            <person name="Coutinho P.M."/>
            <person name="Henrissat B."/>
            <person name="Lombard V."/>
            <person name="Magnuson J.K."/>
            <person name="Kuees U."/>
            <person name="Hori C."/>
            <person name="Igarashi K."/>
            <person name="Samejima M."/>
            <person name="Held B.W."/>
            <person name="Barry K.W."/>
            <person name="LaButti K.M."/>
            <person name="Lapidus A."/>
            <person name="Lindquist E.A."/>
            <person name="Lucas S.M."/>
            <person name="Riley R."/>
            <person name="Salamov A.A."/>
            <person name="Hoffmeister D."/>
            <person name="Schwenk D."/>
            <person name="Hadar Y."/>
            <person name="Yarden O."/>
            <person name="de Vries R.P."/>
            <person name="Wiebenga A."/>
            <person name="Stenlid J."/>
            <person name="Eastwood D."/>
            <person name="Grigoriev I.V."/>
            <person name="Berka R.M."/>
            <person name="Blanchette R.A."/>
            <person name="Kersten P."/>
            <person name="Martinez A.T."/>
            <person name="Vicuna R."/>
            <person name="Cullen D."/>
        </authorList>
    </citation>
    <scope>NUCLEOTIDE SEQUENCE [LARGE SCALE GENOMIC DNA]</scope>
    <source>
        <strain evidence="2 3">B</strain>
    </source>
</reference>
<dbReference type="Pfam" id="PF15496">
    <property type="entry name" value="DUF4646"/>
    <property type="match status" value="1"/>
</dbReference>
<dbReference type="AlphaFoldDB" id="M2R7I6"/>
<feature type="compositionally biased region" description="Basic and acidic residues" evidence="1">
    <location>
        <begin position="149"/>
        <end position="162"/>
    </location>
</feature>